<gene>
    <name evidence="8" type="ORF">ACFQ4B_21875</name>
</gene>
<feature type="transmembrane region" description="Helical" evidence="6">
    <location>
        <begin position="389"/>
        <end position="413"/>
    </location>
</feature>
<dbReference type="InterPro" id="IPR004869">
    <property type="entry name" value="MMPL_dom"/>
</dbReference>
<keyword evidence="5 6" id="KW-0472">Membrane</keyword>
<feature type="transmembrane region" description="Helical" evidence="6">
    <location>
        <begin position="281"/>
        <end position="300"/>
    </location>
</feature>
<evidence type="ECO:0000256" key="3">
    <source>
        <dbReference type="ARBA" id="ARBA00022692"/>
    </source>
</evidence>
<evidence type="ECO:0000256" key="5">
    <source>
        <dbReference type="ARBA" id="ARBA00023136"/>
    </source>
</evidence>
<accession>A0ABW3UQZ3</accession>
<sequence>MFFLKRVREERERANGQISHAAAVELAASTSGRAILVSGFAVLVSLLGLYVADDVIFSSIATGSIIVVLIAMMSSLTVLPALLAKLGTKVDNRAYKRKAQSSAAAPMLSRMLKVMMNRPWLTFLLATLAMVVIAVPVLDLQLKVEGKETFPRSMPAMSAYERLTKAFPDEGVSHVIAVLSDSAHSAEVVTALKRMSQSLHNNPLFAVGDTPRIQTSADKTVSTLELPIPFGSSSQEAANSLEQLRNGLVPEMIGSIAGVEYAITGETARSVDTVTHQIAKLPLVALFVLMLSFFILVFAFRSVVIGFIGILLNILSALATLGALVMVFQYNWIEILGLAGGGFVSSRIPLILFVILFGLSMDYQVFVVSRIREATLRGLSTQEAVFEGITGSATVVTSAAVVMVSVFVSFMFVPYLELKEMGFGLTVAVLLDAIVVRIMILPSIMTLLGKANWWPSRLVERMQSAKSSSI</sequence>
<feature type="domain" description="Membrane transport protein MMPL" evidence="7">
    <location>
        <begin position="1"/>
        <end position="101"/>
    </location>
</feature>
<keyword evidence="3 6" id="KW-0812">Transmembrane</keyword>
<feature type="transmembrane region" description="Helical" evidence="6">
    <location>
        <begin position="348"/>
        <end position="368"/>
    </location>
</feature>
<dbReference type="PANTHER" id="PTHR33406:SF13">
    <property type="entry name" value="MEMBRANE PROTEIN YDFJ"/>
    <property type="match status" value="1"/>
</dbReference>
<organism evidence="8 9">
    <name type="scientific">Paenibacillus vulneris</name>
    <dbReference type="NCBI Taxonomy" id="1133364"/>
    <lineage>
        <taxon>Bacteria</taxon>
        <taxon>Bacillati</taxon>
        <taxon>Bacillota</taxon>
        <taxon>Bacilli</taxon>
        <taxon>Bacillales</taxon>
        <taxon>Paenibacillaceae</taxon>
        <taxon>Paenibacillus</taxon>
    </lineage>
</organism>
<comment type="caution">
    <text evidence="8">The sequence shown here is derived from an EMBL/GenBank/DDBJ whole genome shotgun (WGS) entry which is preliminary data.</text>
</comment>
<dbReference type="Gene3D" id="1.20.1640.10">
    <property type="entry name" value="Multidrug efflux transporter AcrB transmembrane domain"/>
    <property type="match status" value="2"/>
</dbReference>
<name>A0ABW3UQZ3_9BACL</name>
<keyword evidence="4 6" id="KW-1133">Transmembrane helix</keyword>
<dbReference type="Pfam" id="PF03176">
    <property type="entry name" value="MMPL"/>
    <property type="match status" value="2"/>
</dbReference>
<dbReference type="SUPFAM" id="SSF82866">
    <property type="entry name" value="Multidrug efflux transporter AcrB transmembrane domain"/>
    <property type="match status" value="2"/>
</dbReference>
<dbReference type="RefSeq" id="WP_345588560.1">
    <property type="nucleotide sequence ID" value="NZ_BAABJG010000015.1"/>
</dbReference>
<feature type="transmembrane region" description="Helical" evidence="6">
    <location>
        <begin position="64"/>
        <end position="88"/>
    </location>
</feature>
<feature type="domain" description="Membrane transport protein MMPL" evidence="7">
    <location>
        <begin position="151"/>
        <end position="457"/>
    </location>
</feature>
<dbReference type="EMBL" id="JBHTLU010000031">
    <property type="protein sequence ID" value="MFD1222767.1"/>
    <property type="molecule type" value="Genomic_DNA"/>
</dbReference>
<dbReference type="PANTHER" id="PTHR33406">
    <property type="entry name" value="MEMBRANE PROTEIN MJ1562-RELATED"/>
    <property type="match status" value="1"/>
</dbReference>
<protein>
    <submittedName>
        <fullName evidence="8">MMPL family transporter</fullName>
    </submittedName>
</protein>
<evidence type="ECO:0000256" key="6">
    <source>
        <dbReference type="SAM" id="Phobius"/>
    </source>
</evidence>
<evidence type="ECO:0000256" key="4">
    <source>
        <dbReference type="ARBA" id="ARBA00022989"/>
    </source>
</evidence>
<feature type="transmembrane region" description="Helical" evidence="6">
    <location>
        <begin position="425"/>
        <end position="448"/>
    </location>
</feature>
<evidence type="ECO:0000256" key="2">
    <source>
        <dbReference type="ARBA" id="ARBA00022475"/>
    </source>
</evidence>
<keyword evidence="2" id="KW-1003">Cell membrane</keyword>
<keyword evidence="9" id="KW-1185">Reference proteome</keyword>
<proteinExistence type="predicted"/>
<evidence type="ECO:0000313" key="8">
    <source>
        <dbReference type="EMBL" id="MFD1222767.1"/>
    </source>
</evidence>
<feature type="transmembrane region" description="Helical" evidence="6">
    <location>
        <begin position="120"/>
        <end position="138"/>
    </location>
</feature>
<feature type="transmembrane region" description="Helical" evidence="6">
    <location>
        <begin position="307"/>
        <end position="328"/>
    </location>
</feature>
<evidence type="ECO:0000259" key="7">
    <source>
        <dbReference type="Pfam" id="PF03176"/>
    </source>
</evidence>
<evidence type="ECO:0000256" key="1">
    <source>
        <dbReference type="ARBA" id="ARBA00004651"/>
    </source>
</evidence>
<feature type="transmembrane region" description="Helical" evidence="6">
    <location>
        <begin position="34"/>
        <end position="52"/>
    </location>
</feature>
<evidence type="ECO:0000313" key="9">
    <source>
        <dbReference type="Proteomes" id="UP001597180"/>
    </source>
</evidence>
<comment type="subcellular location">
    <subcellularLocation>
        <location evidence="1">Cell membrane</location>
        <topology evidence="1">Multi-pass membrane protein</topology>
    </subcellularLocation>
</comment>
<reference evidence="9" key="1">
    <citation type="journal article" date="2019" name="Int. J. Syst. Evol. Microbiol.">
        <title>The Global Catalogue of Microorganisms (GCM) 10K type strain sequencing project: providing services to taxonomists for standard genome sequencing and annotation.</title>
        <authorList>
            <consortium name="The Broad Institute Genomics Platform"/>
            <consortium name="The Broad Institute Genome Sequencing Center for Infectious Disease"/>
            <person name="Wu L."/>
            <person name="Ma J."/>
        </authorList>
    </citation>
    <scope>NUCLEOTIDE SEQUENCE [LARGE SCALE GENOMIC DNA]</scope>
    <source>
        <strain evidence="9">CCUG 53270</strain>
    </source>
</reference>
<dbReference type="InterPro" id="IPR050545">
    <property type="entry name" value="Mycobact_MmpL"/>
</dbReference>
<dbReference type="Proteomes" id="UP001597180">
    <property type="component" value="Unassembled WGS sequence"/>
</dbReference>